<keyword evidence="2" id="KW-1185">Reference proteome</keyword>
<dbReference type="AlphaFoldDB" id="A0ABD0L2G5"/>
<dbReference type="Proteomes" id="UP001519460">
    <property type="component" value="Unassembled WGS sequence"/>
</dbReference>
<proteinExistence type="predicted"/>
<sequence length="63" mass="7107">MVREVATDEDLYSVSTLLLRNPCHFSTIPGIIQDSLSIDEVVSSVAYHFEEPLIVLHHNRTTP</sequence>
<accession>A0ABD0L2G5</accession>
<evidence type="ECO:0000313" key="2">
    <source>
        <dbReference type="Proteomes" id="UP001519460"/>
    </source>
</evidence>
<organism evidence="1 2">
    <name type="scientific">Batillaria attramentaria</name>
    <dbReference type="NCBI Taxonomy" id="370345"/>
    <lineage>
        <taxon>Eukaryota</taxon>
        <taxon>Metazoa</taxon>
        <taxon>Spiralia</taxon>
        <taxon>Lophotrochozoa</taxon>
        <taxon>Mollusca</taxon>
        <taxon>Gastropoda</taxon>
        <taxon>Caenogastropoda</taxon>
        <taxon>Sorbeoconcha</taxon>
        <taxon>Cerithioidea</taxon>
        <taxon>Batillariidae</taxon>
        <taxon>Batillaria</taxon>
    </lineage>
</organism>
<dbReference type="EMBL" id="JACVVK020000091">
    <property type="protein sequence ID" value="KAK7493655.1"/>
    <property type="molecule type" value="Genomic_DNA"/>
</dbReference>
<evidence type="ECO:0000313" key="1">
    <source>
        <dbReference type="EMBL" id="KAK7493655.1"/>
    </source>
</evidence>
<feature type="non-terminal residue" evidence="1">
    <location>
        <position position="63"/>
    </location>
</feature>
<name>A0ABD0L2G5_9CAEN</name>
<comment type="caution">
    <text evidence="1">The sequence shown here is derived from an EMBL/GenBank/DDBJ whole genome shotgun (WGS) entry which is preliminary data.</text>
</comment>
<protein>
    <submittedName>
        <fullName evidence="1">Uncharacterized protein</fullName>
    </submittedName>
</protein>
<reference evidence="1 2" key="1">
    <citation type="journal article" date="2023" name="Sci. Data">
        <title>Genome assembly of the Korean intertidal mud-creeper Batillaria attramentaria.</title>
        <authorList>
            <person name="Patra A.K."/>
            <person name="Ho P.T."/>
            <person name="Jun S."/>
            <person name="Lee S.J."/>
            <person name="Kim Y."/>
            <person name="Won Y.J."/>
        </authorList>
    </citation>
    <scope>NUCLEOTIDE SEQUENCE [LARGE SCALE GENOMIC DNA]</scope>
    <source>
        <strain evidence="1">Wonlab-2016</strain>
    </source>
</reference>
<gene>
    <name evidence="1" type="ORF">BaRGS_00015167</name>
</gene>